<sequence>MRHDPDSIILTRIVGAAADRDFLTQTASLLREVVAHGGAIGWVTPPPAEEVEELLRGVVADSPEGNACLMAAWSGAQLLGLGYWSRYTRATNKPHVDIVKLGVDPAARGQGIGRRIMQELIQAARDNQVEVVTLDLRGDNLGGIALYESLGFTRYGVLPRFVALGEDRYDKCFYALDLREDTPVKRT</sequence>
<dbReference type="InterPro" id="IPR050832">
    <property type="entry name" value="Bact_Acetyltransf"/>
</dbReference>
<keyword evidence="1 4" id="KW-0808">Transferase</keyword>
<evidence type="ECO:0000256" key="1">
    <source>
        <dbReference type="ARBA" id="ARBA00022679"/>
    </source>
</evidence>
<dbReference type="AlphaFoldDB" id="A0A6G8FH74"/>
<dbReference type="Gene3D" id="3.40.630.30">
    <property type="match status" value="1"/>
</dbReference>
<evidence type="ECO:0000256" key="2">
    <source>
        <dbReference type="ARBA" id="ARBA00023315"/>
    </source>
</evidence>
<keyword evidence="5" id="KW-1185">Reference proteome</keyword>
<dbReference type="RefSeq" id="WP_166321912.1">
    <property type="nucleotide sequence ID" value="NZ_CP049934.1"/>
</dbReference>
<dbReference type="Pfam" id="PF00583">
    <property type="entry name" value="Acetyltransf_1"/>
    <property type="match status" value="1"/>
</dbReference>
<evidence type="ECO:0000313" key="5">
    <source>
        <dbReference type="Proteomes" id="UP000501387"/>
    </source>
</evidence>
<dbReference type="SUPFAM" id="SSF55729">
    <property type="entry name" value="Acyl-CoA N-acyltransferases (Nat)"/>
    <property type="match status" value="1"/>
</dbReference>
<dbReference type="PROSITE" id="PS51186">
    <property type="entry name" value="GNAT"/>
    <property type="match status" value="1"/>
</dbReference>
<accession>A0A6G8FH74</accession>
<proteinExistence type="predicted"/>
<feature type="domain" description="N-acetyltransferase" evidence="3">
    <location>
        <begin position="13"/>
        <end position="179"/>
    </location>
</feature>
<dbReference type="KEGG" id="lins:G7067_03115"/>
<organism evidence="4 5">
    <name type="scientific">Leucobacter insecticola</name>
    <dbReference type="NCBI Taxonomy" id="2714934"/>
    <lineage>
        <taxon>Bacteria</taxon>
        <taxon>Bacillati</taxon>
        <taxon>Actinomycetota</taxon>
        <taxon>Actinomycetes</taxon>
        <taxon>Micrococcales</taxon>
        <taxon>Microbacteriaceae</taxon>
        <taxon>Leucobacter</taxon>
    </lineage>
</organism>
<evidence type="ECO:0000313" key="4">
    <source>
        <dbReference type="EMBL" id="QIM15633.1"/>
    </source>
</evidence>
<evidence type="ECO:0000259" key="3">
    <source>
        <dbReference type="PROSITE" id="PS51186"/>
    </source>
</evidence>
<keyword evidence="2" id="KW-0012">Acyltransferase</keyword>
<name>A0A6G8FH74_9MICO</name>
<dbReference type="PANTHER" id="PTHR43877">
    <property type="entry name" value="AMINOALKYLPHOSPHONATE N-ACETYLTRANSFERASE-RELATED-RELATED"/>
    <property type="match status" value="1"/>
</dbReference>
<dbReference type="Proteomes" id="UP000501387">
    <property type="component" value="Chromosome"/>
</dbReference>
<dbReference type="InterPro" id="IPR000182">
    <property type="entry name" value="GNAT_dom"/>
</dbReference>
<dbReference type="CDD" id="cd04301">
    <property type="entry name" value="NAT_SF"/>
    <property type="match status" value="1"/>
</dbReference>
<reference evidence="4 5" key="1">
    <citation type="submission" date="2020-03" db="EMBL/GenBank/DDBJ databases">
        <title>Leucobacter sp. nov., isolated from beetles.</title>
        <authorList>
            <person name="Hyun D.-W."/>
            <person name="Bae J.-W."/>
        </authorList>
    </citation>
    <scope>NUCLEOTIDE SEQUENCE [LARGE SCALE GENOMIC DNA]</scope>
    <source>
        <strain evidence="4 5">HDW9B</strain>
    </source>
</reference>
<dbReference type="InterPro" id="IPR016181">
    <property type="entry name" value="Acyl_CoA_acyltransferase"/>
</dbReference>
<protein>
    <submittedName>
        <fullName evidence="4">GNAT family N-acetyltransferase</fullName>
    </submittedName>
</protein>
<dbReference type="GO" id="GO:0016747">
    <property type="term" value="F:acyltransferase activity, transferring groups other than amino-acyl groups"/>
    <property type="evidence" value="ECO:0007669"/>
    <property type="project" value="InterPro"/>
</dbReference>
<gene>
    <name evidence="4" type="ORF">G7067_03115</name>
</gene>
<dbReference type="EMBL" id="CP049934">
    <property type="protein sequence ID" value="QIM15633.1"/>
    <property type="molecule type" value="Genomic_DNA"/>
</dbReference>